<dbReference type="EMBL" id="BMAW01078881">
    <property type="protein sequence ID" value="GFU12934.1"/>
    <property type="molecule type" value="Genomic_DNA"/>
</dbReference>
<protein>
    <submittedName>
        <fullName evidence="2">Uncharacterized protein</fullName>
    </submittedName>
</protein>
<accession>A0A8X6Q8Y2</accession>
<proteinExistence type="predicted"/>
<dbReference type="Proteomes" id="UP000887013">
    <property type="component" value="Unassembled WGS sequence"/>
</dbReference>
<name>A0A8X6Q8Y2_NEPPI</name>
<evidence type="ECO:0000313" key="3">
    <source>
        <dbReference type="Proteomes" id="UP000887013"/>
    </source>
</evidence>
<keyword evidence="3" id="KW-1185">Reference proteome</keyword>
<dbReference type="AlphaFoldDB" id="A0A8X6Q8Y2"/>
<evidence type="ECO:0000313" key="1">
    <source>
        <dbReference type="EMBL" id="GFS48148.1"/>
    </source>
</evidence>
<dbReference type="EMBL" id="BMAW01045119">
    <property type="protein sequence ID" value="GFS48148.1"/>
    <property type="molecule type" value="Genomic_DNA"/>
</dbReference>
<comment type="caution">
    <text evidence="2">The sequence shown here is derived from an EMBL/GenBank/DDBJ whole genome shotgun (WGS) entry which is preliminary data.</text>
</comment>
<sequence length="87" mass="9696">MWPLDLHYGIQLGLSERQRFLGPLYYHSAQLYLNEPTFRVTQVVSAVGYNPIGVGKPSLLPEGSNRSRAELDYLAPTCPVSGAAFYH</sequence>
<organism evidence="2 3">
    <name type="scientific">Nephila pilipes</name>
    <name type="common">Giant wood spider</name>
    <name type="synonym">Nephila maculata</name>
    <dbReference type="NCBI Taxonomy" id="299642"/>
    <lineage>
        <taxon>Eukaryota</taxon>
        <taxon>Metazoa</taxon>
        <taxon>Ecdysozoa</taxon>
        <taxon>Arthropoda</taxon>
        <taxon>Chelicerata</taxon>
        <taxon>Arachnida</taxon>
        <taxon>Araneae</taxon>
        <taxon>Araneomorphae</taxon>
        <taxon>Entelegynae</taxon>
        <taxon>Araneoidea</taxon>
        <taxon>Nephilidae</taxon>
        <taxon>Nephila</taxon>
    </lineage>
</organism>
<gene>
    <name evidence="1" type="ORF">NPIL_392051</name>
    <name evidence="2" type="ORF">NPIL_434481</name>
</gene>
<reference evidence="2" key="1">
    <citation type="submission" date="2020-08" db="EMBL/GenBank/DDBJ databases">
        <title>Multicomponent nature underlies the extraordinary mechanical properties of spider dragline silk.</title>
        <authorList>
            <person name="Kono N."/>
            <person name="Nakamura H."/>
            <person name="Mori M."/>
            <person name="Yoshida Y."/>
            <person name="Ohtoshi R."/>
            <person name="Malay A.D."/>
            <person name="Moran D.A.P."/>
            <person name="Tomita M."/>
            <person name="Numata K."/>
            <person name="Arakawa K."/>
        </authorList>
    </citation>
    <scope>NUCLEOTIDE SEQUENCE</scope>
</reference>
<evidence type="ECO:0000313" key="2">
    <source>
        <dbReference type="EMBL" id="GFU12934.1"/>
    </source>
</evidence>